<feature type="transmembrane region" description="Helical" evidence="7">
    <location>
        <begin position="58"/>
        <end position="79"/>
    </location>
</feature>
<reference evidence="8 9" key="1">
    <citation type="submission" date="2016-01" db="EMBL/GenBank/DDBJ databases">
        <title>Genome sequencing of Roseivirga echinicomitans KMM 6058.</title>
        <authorList>
            <person name="Selvaratnam C."/>
            <person name="Thevarajoo S."/>
            <person name="Goh K.M."/>
            <person name="Ee R."/>
            <person name="Chan K.-G."/>
            <person name="Chong C.S."/>
        </authorList>
    </citation>
    <scope>NUCLEOTIDE SEQUENCE [LARGE SCALE GENOMIC DNA]</scope>
    <source>
        <strain evidence="8 9">KMM 6058</strain>
    </source>
</reference>
<name>A0A150XCQ1_9BACT</name>
<evidence type="ECO:0008006" key="10">
    <source>
        <dbReference type="Google" id="ProtNLM"/>
    </source>
</evidence>
<dbReference type="Proteomes" id="UP000075615">
    <property type="component" value="Unassembled WGS sequence"/>
</dbReference>
<evidence type="ECO:0000313" key="9">
    <source>
        <dbReference type="Proteomes" id="UP000075615"/>
    </source>
</evidence>
<proteinExistence type="inferred from homology"/>
<evidence type="ECO:0000256" key="5">
    <source>
        <dbReference type="ARBA" id="ARBA00022989"/>
    </source>
</evidence>
<dbReference type="InterPro" id="IPR032808">
    <property type="entry name" value="DoxX"/>
</dbReference>
<feature type="transmembrane region" description="Helical" evidence="7">
    <location>
        <begin position="20"/>
        <end position="38"/>
    </location>
</feature>
<evidence type="ECO:0000256" key="2">
    <source>
        <dbReference type="ARBA" id="ARBA00006679"/>
    </source>
</evidence>
<gene>
    <name evidence="8" type="ORF">AWN68_05395</name>
</gene>
<keyword evidence="4 7" id="KW-0812">Transmembrane</keyword>
<keyword evidence="6 7" id="KW-0472">Membrane</keyword>
<evidence type="ECO:0000313" key="8">
    <source>
        <dbReference type="EMBL" id="KYG76470.1"/>
    </source>
</evidence>
<keyword evidence="3" id="KW-1003">Cell membrane</keyword>
<dbReference type="RefSeq" id="WP_068415541.1">
    <property type="nucleotide sequence ID" value="NZ_LRDB01000023.1"/>
</dbReference>
<dbReference type="GO" id="GO:0005886">
    <property type="term" value="C:plasma membrane"/>
    <property type="evidence" value="ECO:0007669"/>
    <property type="project" value="UniProtKB-SubCell"/>
</dbReference>
<evidence type="ECO:0000256" key="4">
    <source>
        <dbReference type="ARBA" id="ARBA00022692"/>
    </source>
</evidence>
<keyword evidence="5 7" id="KW-1133">Transmembrane helix</keyword>
<comment type="similarity">
    <text evidence="2">Belongs to the DoxX family.</text>
</comment>
<evidence type="ECO:0000256" key="1">
    <source>
        <dbReference type="ARBA" id="ARBA00004651"/>
    </source>
</evidence>
<dbReference type="EMBL" id="LRDB01000023">
    <property type="protein sequence ID" value="KYG76470.1"/>
    <property type="molecule type" value="Genomic_DNA"/>
</dbReference>
<accession>A0A150XCQ1</accession>
<evidence type="ECO:0000256" key="3">
    <source>
        <dbReference type="ARBA" id="ARBA00022475"/>
    </source>
</evidence>
<dbReference type="PANTHER" id="PTHR33452">
    <property type="entry name" value="OXIDOREDUCTASE CATD-RELATED"/>
    <property type="match status" value="1"/>
</dbReference>
<keyword evidence="9" id="KW-1185">Reference proteome</keyword>
<dbReference type="Pfam" id="PF07681">
    <property type="entry name" value="DoxX"/>
    <property type="match status" value="1"/>
</dbReference>
<dbReference type="STRING" id="296218.AWN68_05395"/>
<protein>
    <recommendedName>
        <fullName evidence="10">DoxX family protein</fullName>
    </recommendedName>
</protein>
<evidence type="ECO:0000256" key="7">
    <source>
        <dbReference type="SAM" id="Phobius"/>
    </source>
</evidence>
<dbReference type="AlphaFoldDB" id="A0A150XCQ1"/>
<evidence type="ECO:0000256" key="6">
    <source>
        <dbReference type="ARBA" id="ARBA00023136"/>
    </source>
</evidence>
<comment type="caution">
    <text evidence="8">The sequence shown here is derived from an EMBL/GenBank/DDBJ whole genome shotgun (WGS) entry which is preliminary data.</text>
</comment>
<sequence>MVEKYLTPLLQSSKDKVSGLGFLMLRIGTSTLMVYLHGWPKLKNYWEDQNSLPELIGLGSESGLLLAIFAEVICSFLLALGLLTRIAVIPLSFTMVVAAFIFNADQAFIVKEKAILYLIVYLFFLVAGAGKYSMDHLLAQKINSKKQ</sequence>
<feature type="transmembrane region" description="Helical" evidence="7">
    <location>
        <begin position="86"/>
        <end position="102"/>
    </location>
</feature>
<feature type="transmembrane region" description="Helical" evidence="7">
    <location>
        <begin position="114"/>
        <end position="134"/>
    </location>
</feature>
<dbReference type="InterPro" id="IPR051907">
    <property type="entry name" value="DoxX-like_oxidoreductase"/>
</dbReference>
<organism evidence="8 9">
    <name type="scientific">Roseivirga echinicomitans</name>
    <dbReference type="NCBI Taxonomy" id="296218"/>
    <lineage>
        <taxon>Bacteria</taxon>
        <taxon>Pseudomonadati</taxon>
        <taxon>Bacteroidota</taxon>
        <taxon>Cytophagia</taxon>
        <taxon>Cytophagales</taxon>
        <taxon>Roseivirgaceae</taxon>
        <taxon>Roseivirga</taxon>
    </lineage>
</organism>
<comment type="subcellular location">
    <subcellularLocation>
        <location evidence="1">Cell membrane</location>
        <topology evidence="1">Multi-pass membrane protein</topology>
    </subcellularLocation>
</comment>
<dbReference type="PANTHER" id="PTHR33452:SF1">
    <property type="entry name" value="INNER MEMBRANE PROTEIN YPHA-RELATED"/>
    <property type="match status" value="1"/>
</dbReference>